<sequence>MIQGGIEVGEDGRLEAGRTPYRLRLKPRHLARSKGLDRVGTRASRAPFRFAMIGRQLPNANFVYQQR</sequence>
<reference evidence="1" key="2">
    <citation type="journal article" date="2020" name="Microorganisms">
        <title>Osmotic Adaptation and Compatible Solute Biosynthesis of Phototrophic Bacteria as Revealed from Genome Analyses.</title>
        <authorList>
            <person name="Imhoff J.F."/>
            <person name="Rahn T."/>
            <person name="Kunzel S."/>
            <person name="Keller A."/>
            <person name="Neulinger S.C."/>
        </authorList>
    </citation>
    <scope>NUCLEOTIDE SEQUENCE</scope>
    <source>
        <strain evidence="1">DSM 11080</strain>
    </source>
</reference>
<evidence type="ECO:0000313" key="1">
    <source>
        <dbReference type="EMBL" id="MBK1703726.1"/>
    </source>
</evidence>
<proteinExistence type="predicted"/>
<name>A0AAJ0U1U9_9GAMM</name>
<accession>A0AAJ0U1U9</accession>
<comment type="caution">
    <text evidence="1">The sequence shown here is derived from an EMBL/GenBank/DDBJ whole genome shotgun (WGS) entry which is preliminary data.</text>
</comment>
<reference evidence="1" key="1">
    <citation type="submission" date="2017-08" db="EMBL/GenBank/DDBJ databases">
        <authorList>
            <person name="Imhoff J.F."/>
            <person name="Rahn T."/>
            <person name="Kuenzel S."/>
            <person name="Neulinger S.C."/>
        </authorList>
    </citation>
    <scope>NUCLEOTIDE SEQUENCE</scope>
    <source>
        <strain evidence="1">DSM 11080</strain>
    </source>
</reference>
<organism evidence="1 2">
    <name type="scientific">Halochromatium glycolicum</name>
    <dbReference type="NCBI Taxonomy" id="85075"/>
    <lineage>
        <taxon>Bacteria</taxon>
        <taxon>Pseudomonadati</taxon>
        <taxon>Pseudomonadota</taxon>
        <taxon>Gammaproteobacteria</taxon>
        <taxon>Chromatiales</taxon>
        <taxon>Chromatiaceae</taxon>
        <taxon>Halochromatium</taxon>
    </lineage>
</organism>
<keyword evidence="2" id="KW-1185">Reference proteome</keyword>
<evidence type="ECO:0000313" key="2">
    <source>
        <dbReference type="Proteomes" id="UP001296776"/>
    </source>
</evidence>
<dbReference type="AlphaFoldDB" id="A0AAJ0U1U9"/>
<dbReference type="Proteomes" id="UP001296776">
    <property type="component" value="Unassembled WGS sequence"/>
</dbReference>
<protein>
    <submittedName>
        <fullName evidence="1">Uncharacterized protein</fullName>
    </submittedName>
</protein>
<dbReference type="EMBL" id="NRSJ01000004">
    <property type="protein sequence ID" value="MBK1703726.1"/>
    <property type="molecule type" value="Genomic_DNA"/>
</dbReference>
<gene>
    <name evidence="1" type="ORF">CKO40_03965</name>
</gene>